<dbReference type="InterPro" id="IPR050343">
    <property type="entry name" value="RsuA_PseudoU_synthase"/>
</dbReference>
<dbReference type="InterPro" id="IPR042092">
    <property type="entry name" value="PsdUridine_s_RsuA/RluB/E/F_cat"/>
</dbReference>
<evidence type="ECO:0000256" key="1">
    <source>
        <dbReference type="ARBA" id="ARBA00008348"/>
    </source>
</evidence>
<dbReference type="EC" id="5.4.99.-" evidence="5"/>
<dbReference type="Gene3D" id="3.10.290.10">
    <property type="entry name" value="RNA-binding S4 domain"/>
    <property type="match status" value="1"/>
</dbReference>
<dbReference type="CDD" id="cd00165">
    <property type="entry name" value="S4"/>
    <property type="match status" value="1"/>
</dbReference>
<evidence type="ECO:0000256" key="5">
    <source>
        <dbReference type="RuleBase" id="RU003887"/>
    </source>
</evidence>
<evidence type="ECO:0000256" key="4">
    <source>
        <dbReference type="PROSITE-ProRule" id="PRU00182"/>
    </source>
</evidence>
<proteinExistence type="inferred from homology"/>
<dbReference type="Pfam" id="PF01479">
    <property type="entry name" value="S4"/>
    <property type="match status" value="1"/>
</dbReference>
<accession>A0A2D4DST2</accession>
<evidence type="ECO:0000259" key="6">
    <source>
        <dbReference type="SMART" id="SM00363"/>
    </source>
</evidence>
<protein>
    <recommendedName>
        <fullName evidence="5">Pseudouridine synthase</fullName>
        <ecNumber evidence="5">5.4.99.-</ecNumber>
    </recommendedName>
</protein>
<dbReference type="SUPFAM" id="SSF55174">
    <property type="entry name" value="Alpha-L RNA-binding motif"/>
    <property type="match status" value="1"/>
</dbReference>
<keyword evidence="2 4" id="KW-0694">RNA-binding</keyword>
<dbReference type="FunFam" id="3.30.70.1560:FF:000001">
    <property type="entry name" value="Pseudouridine synthase"/>
    <property type="match status" value="1"/>
</dbReference>
<dbReference type="PANTHER" id="PTHR47683:SF4">
    <property type="entry name" value="PSEUDOURIDINE SYNTHASE"/>
    <property type="match status" value="1"/>
</dbReference>
<dbReference type="GO" id="GO:0120159">
    <property type="term" value="F:rRNA pseudouridine synthase activity"/>
    <property type="evidence" value="ECO:0007669"/>
    <property type="project" value="UniProtKB-ARBA"/>
</dbReference>
<evidence type="ECO:0000256" key="3">
    <source>
        <dbReference type="ARBA" id="ARBA00023235"/>
    </source>
</evidence>
<gene>
    <name evidence="7" type="primary">rsuA_2</name>
    <name evidence="7" type="ORF">FMV2238Y02_22980</name>
</gene>
<dbReference type="AlphaFoldDB" id="A0A2D4DST2"/>
<dbReference type="NCBIfam" id="TIGR00093">
    <property type="entry name" value="pseudouridine synthase"/>
    <property type="match status" value="1"/>
</dbReference>
<dbReference type="GO" id="GO:0003723">
    <property type="term" value="F:RNA binding"/>
    <property type="evidence" value="ECO:0007669"/>
    <property type="project" value="UniProtKB-KW"/>
</dbReference>
<dbReference type="Pfam" id="PF00849">
    <property type="entry name" value="PseudoU_synth_2"/>
    <property type="match status" value="1"/>
</dbReference>
<dbReference type="InterPro" id="IPR036986">
    <property type="entry name" value="S4_RNA-bd_sf"/>
</dbReference>
<dbReference type="PROSITE" id="PS50889">
    <property type="entry name" value="S4"/>
    <property type="match status" value="1"/>
</dbReference>
<dbReference type="InterPro" id="IPR018496">
    <property type="entry name" value="PsdUridine_synth_RsuA/RluB_CS"/>
</dbReference>
<dbReference type="Gene3D" id="3.30.70.580">
    <property type="entry name" value="Pseudouridine synthase I, catalytic domain, N-terminal subdomain"/>
    <property type="match status" value="1"/>
</dbReference>
<dbReference type="GO" id="GO:0000455">
    <property type="term" value="P:enzyme-directed rRNA pseudouridine synthesis"/>
    <property type="evidence" value="ECO:0007669"/>
    <property type="project" value="UniProtKB-ARBA"/>
</dbReference>
<dbReference type="GO" id="GO:0005829">
    <property type="term" value="C:cytosol"/>
    <property type="evidence" value="ECO:0007669"/>
    <property type="project" value="UniProtKB-ARBA"/>
</dbReference>
<dbReference type="InterPro" id="IPR006145">
    <property type="entry name" value="PsdUridine_synth_RsuA/RluA"/>
</dbReference>
<dbReference type="CDD" id="cd02553">
    <property type="entry name" value="PseudoU_synth_RsuA"/>
    <property type="match status" value="1"/>
</dbReference>
<evidence type="ECO:0000313" key="7">
    <source>
        <dbReference type="EMBL" id="VDC43805.1"/>
    </source>
</evidence>
<organism evidence="7 8">
    <name type="scientific">Streptococcus canis</name>
    <dbReference type="NCBI Taxonomy" id="1329"/>
    <lineage>
        <taxon>Bacteria</taxon>
        <taxon>Bacillati</taxon>
        <taxon>Bacillota</taxon>
        <taxon>Bacilli</taxon>
        <taxon>Lactobacillales</taxon>
        <taxon>Streptococcaceae</taxon>
        <taxon>Streptococcus</taxon>
    </lineage>
</organism>
<dbReference type="InterPro" id="IPR002942">
    <property type="entry name" value="S4_RNA-bd"/>
</dbReference>
<evidence type="ECO:0000313" key="8">
    <source>
        <dbReference type="Proteomes" id="UP000280759"/>
    </source>
</evidence>
<feature type="domain" description="RNA-binding S4" evidence="6">
    <location>
        <begin position="1"/>
        <end position="65"/>
    </location>
</feature>
<keyword evidence="3 5" id="KW-0413">Isomerase</keyword>
<reference evidence="7 8" key="1">
    <citation type="submission" date="2018-10" db="EMBL/GenBank/DDBJ databases">
        <authorList>
            <consortium name="Molecular Microbiology and Infection Unit (UMMI)"/>
            <person name="Machado M."/>
        </authorList>
    </citation>
    <scope>NUCLEOTIDE SEQUENCE [LARGE SCALE GENOMIC DNA]</scope>
    <source>
        <strain evidence="7">FMV2238.02</strain>
    </source>
</reference>
<dbReference type="InterPro" id="IPR020103">
    <property type="entry name" value="PsdUridine_synth_cat_dom_sf"/>
</dbReference>
<dbReference type="EMBL" id="UXEP01000063">
    <property type="protein sequence ID" value="VDC43805.1"/>
    <property type="molecule type" value="Genomic_DNA"/>
</dbReference>
<sequence length="243" mass="27173">MRLDKFLVETGVGSRSQVKSLLKKKAIFVNQKVETSAKVHIDEYKDLVTYQGKPLVYETFVYYLLNKPAGVLSATQDRAQATVIDLLDETAKQKDVFPVGRLDKDTRGLLLLTNNGQLAHDLLSPKKHVAKEYFAKVAGIMTDADKDDFAKGISLKDHQCLPAKLEVLDQDLSQDTCMVSITIQEGKFHQVKRMVAACGKEVIELQRLSMGPLKLDPSLAEGEFRRLTSEELQSLEPYCQSSL</sequence>
<dbReference type="PROSITE" id="PS01149">
    <property type="entry name" value="PSI_RSU"/>
    <property type="match status" value="1"/>
</dbReference>
<dbReference type="InterPro" id="IPR020094">
    <property type="entry name" value="TruA/RsuA/RluB/E/F_N"/>
</dbReference>
<keyword evidence="8" id="KW-1185">Reference proteome</keyword>
<dbReference type="SUPFAM" id="SSF55120">
    <property type="entry name" value="Pseudouridine synthase"/>
    <property type="match status" value="1"/>
</dbReference>
<name>A0A2D4DST2_STRCB</name>
<evidence type="ECO:0000256" key="2">
    <source>
        <dbReference type="ARBA" id="ARBA00022884"/>
    </source>
</evidence>
<dbReference type="PANTHER" id="PTHR47683">
    <property type="entry name" value="PSEUDOURIDINE SYNTHASE FAMILY PROTEIN-RELATED"/>
    <property type="match status" value="1"/>
</dbReference>
<comment type="similarity">
    <text evidence="1 5">Belongs to the pseudouridine synthase RsuA family.</text>
</comment>
<dbReference type="Gene3D" id="3.30.70.1560">
    <property type="entry name" value="Alpha-L RNA-binding motif"/>
    <property type="match status" value="1"/>
</dbReference>
<dbReference type="Proteomes" id="UP000280759">
    <property type="component" value="Unassembled WGS sequence"/>
</dbReference>
<dbReference type="SMART" id="SM00363">
    <property type="entry name" value="S4"/>
    <property type="match status" value="1"/>
</dbReference>
<dbReference type="InterPro" id="IPR000748">
    <property type="entry name" value="PsdUridine_synth_RsuA/RluB/E/F"/>
</dbReference>
<dbReference type="RefSeq" id="WP_099983260.1">
    <property type="nucleotide sequence ID" value="NZ_BEWZ01000045.1"/>
</dbReference>